<evidence type="ECO:0000256" key="2">
    <source>
        <dbReference type="SAM" id="Phobius"/>
    </source>
</evidence>
<feature type="non-terminal residue" evidence="3">
    <location>
        <position position="1"/>
    </location>
</feature>
<dbReference type="Proteomes" id="UP001189429">
    <property type="component" value="Unassembled WGS sequence"/>
</dbReference>
<evidence type="ECO:0000256" key="1">
    <source>
        <dbReference type="SAM" id="MobiDB-lite"/>
    </source>
</evidence>
<proteinExistence type="predicted"/>
<feature type="transmembrane region" description="Helical" evidence="2">
    <location>
        <begin position="144"/>
        <end position="165"/>
    </location>
</feature>
<name>A0ABN9YFX4_9DINO</name>
<comment type="caution">
    <text evidence="3">The sequence shown here is derived from an EMBL/GenBank/DDBJ whole genome shotgun (WGS) entry which is preliminary data.</text>
</comment>
<keyword evidence="2" id="KW-1133">Transmembrane helix</keyword>
<gene>
    <name evidence="3" type="ORF">PCOR1329_LOCUS85523</name>
</gene>
<keyword evidence="2" id="KW-0812">Transmembrane</keyword>
<feature type="compositionally biased region" description="Basic residues" evidence="1">
    <location>
        <begin position="25"/>
        <end position="34"/>
    </location>
</feature>
<protein>
    <submittedName>
        <fullName evidence="3">Uncharacterized protein</fullName>
    </submittedName>
</protein>
<reference evidence="3" key="1">
    <citation type="submission" date="2023-10" db="EMBL/GenBank/DDBJ databases">
        <authorList>
            <person name="Chen Y."/>
            <person name="Shah S."/>
            <person name="Dougan E. K."/>
            <person name="Thang M."/>
            <person name="Chan C."/>
        </authorList>
    </citation>
    <scope>NUCLEOTIDE SEQUENCE [LARGE SCALE GENOMIC DNA]</scope>
</reference>
<sequence>GARPSGPVAPRAGARGFGRQPSPPRRARRARGRRASASSAGAMQVRPGDRVTIHGLTGRPELNGQSAVLVGPAGNDRVTVRLDSGAEVALKQANLGIPAPGGGGGVPGGMPGGGGMPQMPSSADVAAAAEQALARMGIRLPPGVSALQAAGGALVACFGALYVLGRFVPKMAIALAGLAAVAALALGQSLLPRGGGHAQPASGHQEAYAEALREAYQQGYDDGLAGRERRNFSLRRHIVTPQHEPAAPTGGGGGFGMGSVMRYIMVAGYVYRAGAGPGGFSLQSAIANIQANPMQGLMMVSMLSGMFF</sequence>
<keyword evidence="2" id="KW-0472">Membrane</keyword>
<evidence type="ECO:0000313" key="3">
    <source>
        <dbReference type="EMBL" id="CAK0911755.1"/>
    </source>
</evidence>
<evidence type="ECO:0000313" key="4">
    <source>
        <dbReference type="Proteomes" id="UP001189429"/>
    </source>
</evidence>
<organism evidence="3 4">
    <name type="scientific">Prorocentrum cordatum</name>
    <dbReference type="NCBI Taxonomy" id="2364126"/>
    <lineage>
        <taxon>Eukaryota</taxon>
        <taxon>Sar</taxon>
        <taxon>Alveolata</taxon>
        <taxon>Dinophyceae</taxon>
        <taxon>Prorocentrales</taxon>
        <taxon>Prorocentraceae</taxon>
        <taxon>Prorocentrum</taxon>
    </lineage>
</organism>
<keyword evidence="4" id="KW-1185">Reference proteome</keyword>
<feature type="transmembrane region" description="Helical" evidence="2">
    <location>
        <begin position="171"/>
        <end position="191"/>
    </location>
</feature>
<dbReference type="EMBL" id="CAUYUJ010022634">
    <property type="protein sequence ID" value="CAK0911755.1"/>
    <property type="molecule type" value="Genomic_DNA"/>
</dbReference>
<feature type="region of interest" description="Disordered" evidence="1">
    <location>
        <begin position="1"/>
        <end position="44"/>
    </location>
</feature>
<accession>A0ABN9YFX4</accession>